<comment type="subcellular location">
    <subcellularLocation>
        <location evidence="1">Cell projection</location>
    </subcellularLocation>
</comment>
<dbReference type="EMBL" id="HBUF01018872">
    <property type="protein sequence ID" value="CAG6610594.1"/>
    <property type="molecule type" value="Transcribed_RNA"/>
</dbReference>
<reference evidence="4" key="1">
    <citation type="submission" date="2021-05" db="EMBL/GenBank/DDBJ databases">
        <authorList>
            <person name="Alioto T."/>
            <person name="Alioto T."/>
            <person name="Gomez Garrido J."/>
        </authorList>
    </citation>
    <scope>NUCLEOTIDE SEQUENCE</scope>
</reference>
<proteinExistence type="predicted"/>
<keyword evidence="3" id="KW-0966">Cell projection</keyword>
<evidence type="ECO:0000313" key="4">
    <source>
        <dbReference type="EMBL" id="CAG6715373.1"/>
    </source>
</evidence>
<organism evidence="4">
    <name type="scientific">Cacopsylla melanoneura</name>
    <dbReference type="NCBI Taxonomy" id="428564"/>
    <lineage>
        <taxon>Eukaryota</taxon>
        <taxon>Metazoa</taxon>
        <taxon>Ecdysozoa</taxon>
        <taxon>Arthropoda</taxon>
        <taxon>Hexapoda</taxon>
        <taxon>Insecta</taxon>
        <taxon>Pterygota</taxon>
        <taxon>Neoptera</taxon>
        <taxon>Paraneoptera</taxon>
        <taxon>Hemiptera</taxon>
        <taxon>Sternorrhyncha</taxon>
        <taxon>Psylloidea</taxon>
        <taxon>Psyllidae</taxon>
        <taxon>Psyllinae</taxon>
        <taxon>Cacopsylla</taxon>
    </lineage>
</organism>
<dbReference type="GO" id="GO:0042995">
    <property type="term" value="C:cell projection"/>
    <property type="evidence" value="ECO:0007669"/>
    <property type="project" value="UniProtKB-SubCell"/>
</dbReference>
<accession>A0A8D8V062</accession>
<evidence type="ECO:0000256" key="2">
    <source>
        <dbReference type="ARBA" id="ARBA00022737"/>
    </source>
</evidence>
<evidence type="ECO:0000256" key="3">
    <source>
        <dbReference type="ARBA" id="ARBA00023273"/>
    </source>
</evidence>
<dbReference type="EMBL" id="HBUF01353084">
    <property type="protein sequence ID" value="CAG6715373.1"/>
    <property type="molecule type" value="Transcribed_RNA"/>
</dbReference>
<dbReference type="InterPro" id="IPR052315">
    <property type="entry name" value="MORN4"/>
</dbReference>
<dbReference type="GO" id="GO:0048678">
    <property type="term" value="P:response to axon injury"/>
    <property type="evidence" value="ECO:0007669"/>
    <property type="project" value="TreeGrafter"/>
</dbReference>
<dbReference type="PANTHER" id="PTHR46614:SF1">
    <property type="entry name" value="MORN REPEAT-CONTAINING PROTEIN 4"/>
    <property type="match status" value="1"/>
</dbReference>
<dbReference type="Gene3D" id="2.20.110.10">
    <property type="entry name" value="Histone H3 K4-specific methyltransferase SET7/9 N-terminal domain"/>
    <property type="match status" value="2"/>
</dbReference>
<dbReference type="AlphaFoldDB" id="A0A8D8V062"/>
<dbReference type="SUPFAM" id="SSF82185">
    <property type="entry name" value="Histone H3 K4-specific methyltransferase SET7/9 N-terminal domain"/>
    <property type="match status" value="1"/>
</dbReference>
<dbReference type="EMBL" id="HBUF01548850">
    <property type="protein sequence ID" value="CAG6758146.1"/>
    <property type="molecule type" value="Transcribed_RNA"/>
</dbReference>
<sequence length="167" mass="18744">MSQYNEEEEYPGVVKHGSFKYDDGTLYIGDWNERGQKHGLGHMKLPDRTRYDGTFHNGLCSGLGIMTFSDGAKYEGELLQGWFHGHGVFWRADGMKFEGEFRGGRIWGHGLVTYADGTHGFPKNEGFFQDCKMVKRKKCLDVVAKAQKVSLMARMNFGQSSSASVAT</sequence>
<dbReference type="EMBL" id="HBUF01235735">
    <property type="protein sequence ID" value="CAG6675147.1"/>
    <property type="molecule type" value="Transcribed_RNA"/>
</dbReference>
<evidence type="ECO:0000256" key="1">
    <source>
        <dbReference type="ARBA" id="ARBA00004316"/>
    </source>
</evidence>
<dbReference type="InterPro" id="IPR003409">
    <property type="entry name" value="MORN"/>
</dbReference>
<dbReference type="PANTHER" id="PTHR46614">
    <property type="entry name" value="MORN REPEAT-CONTAINING PROTEIN 4"/>
    <property type="match status" value="1"/>
</dbReference>
<dbReference type="EMBL" id="HBUF01235736">
    <property type="protein sequence ID" value="CAG6675149.1"/>
    <property type="molecule type" value="Transcribed_RNA"/>
</dbReference>
<name>A0A8D8V062_9HEMI</name>
<dbReference type="Pfam" id="PF02493">
    <property type="entry name" value="MORN"/>
    <property type="match status" value="4"/>
</dbReference>
<dbReference type="EMBL" id="HBUF01018871">
    <property type="protein sequence ID" value="CAG6610593.1"/>
    <property type="molecule type" value="Transcribed_RNA"/>
</dbReference>
<keyword evidence="2" id="KW-0677">Repeat</keyword>
<dbReference type="EMBL" id="HBUF01548848">
    <property type="protein sequence ID" value="CAG6758144.1"/>
    <property type="molecule type" value="Transcribed_RNA"/>
</dbReference>
<dbReference type="SMART" id="SM00698">
    <property type="entry name" value="MORN"/>
    <property type="match status" value="4"/>
</dbReference>
<protein>
    <submittedName>
        <fullName evidence="4">MORN repeat-containing protein 4</fullName>
    </submittedName>
</protein>